<protein>
    <submittedName>
        <fullName evidence="1">Uncharacterized protein</fullName>
    </submittedName>
</protein>
<dbReference type="Proteomes" id="UP000260136">
    <property type="component" value="Chromosome"/>
</dbReference>
<reference evidence="2" key="1">
    <citation type="submission" date="2018-06" db="EMBL/GenBank/DDBJ databases">
        <authorList>
            <consortium name="Pathogen Informatics"/>
        </authorList>
    </citation>
    <scope>NUCLEOTIDE SEQUENCE [LARGE SCALE GENOMIC DNA]</scope>
    <source>
        <strain evidence="2">NCTC10115</strain>
    </source>
</reference>
<gene>
    <name evidence="1" type="ORF">NCTC10115_00738</name>
</gene>
<evidence type="ECO:0000313" key="2">
    <source>
        <dbReference type="Proteomes" id="UP000260136"/>
    </source>
</evidence>
<evidence type="ECO:0000313" key="1">
    <source>
        <dbReference type="EMBL" id="SYV94415.1"/>
    </source>
</evidence>
<dbReference type="EMBL" id="LS991952">
    <property type="protein sequence ID" value="SYV94415.1"/>
    <property type="molecule type" value="Genomic_DNA"/>
</dbReference>
<proteinExistence type="predicted"/>
<name>A0A3B0PHY9_MYCGL</name>
<accession>A0A3B0PHY9</accession>
<organism evidence="1 2">
    <name type="scientific">Mycoplasmoides gallisepticum</name>
    <name type="common">Mycoplasma gallisepticum</name>
    <dbReference type="NCBI Taxonomy" id="2096"/>
    <lineage>
        <taxon>Bacteria</taxon>
        <taxon>Bacillati</taxon>
        <taxon>Mycoplasmatota</taxon>
        <taxon>Mycoplasmoidales</taxon>
        <taxon>Mycoplasmoidaceae</taxon>
        <taxon>Mycoplasmoides</taxon>
    </lineage>
</organism>
<sequence length="33" mass="3865">MSGRRGVFKRVNKGRLTKEEIKKYANKIINSNK</sequence>
<dbReference type="AlphaFoldDB" id="A0A3B0PHY9"/>